<evidence type="ECO:0000313" key="6">
    <source>
        <dbReference type="WormBase" id="SRAE_2000499910"/>
    </source>
</evidence>
<sequence>MKYLIPLYFILFISIITIINVNSAKKAPKKPTTSNVKSYWTPLKVPLNGSMVTILGKKGVIYYNKEHNNSKFKYINVTEGETCGQKVRGNKKIRLTILVAQTLKKKNNKSNASCNHLRAVFNVTKEGRKDIILVKLLKTTVTGICDINDKDKELQKTTKKPTKKSTKSKSSKGKKN</sequence>
<evidence type="ECO:0000313" key="5">
    <source>
        <dbReference type="WBParaSite" id="SRAE_2000499910.1"/>
    </source>
</evidence>
<dbReference type="Proteomes" id="UP000035682">
    <property type="component" value="Unplaced"/>
</dbReference>
<accession>A0A090MFT3</accession>
<name>A0A090MFT3_STRRB</name>
<dbReference type="RefSeq" id="XP_024510890.1">
    <property type="nucleotide sequence ID" value="XM_024643953.1"/>
</dbReference>
<reference evidence="3 4" key="1">
    <citation type="submission" date="2014-09" db="EMBL/GenBank/DDBJ databases">
        <authorList>
            <person name="Martin A.A."/>
        </authorList>
    </citation>
    <scope>NUCLEOTIDE SEQUENCE</scope>
    <source>
        <strain evidence="4">ED321</strain>
        <strain evidence="3">ED321 Heterogonic</strain>
    </source>
</reference>
<gene>
    <name evidence="3 5 6" type="ORF">SRAE_2000499910</name>
</gene>
<protein>
    <submittedName>
        <fullName evidence="3 5">Uncharacterized protein</fullName>
    </submittedName>
</protein>
<keyword evidence="2" id="KW-1133">Transmembrane helix</keyword>
<evidence type="ECO:0000256" key="1">
    <source>
        <dbReference type="SAM" id="MobiDB-lite"/>
    </source>
</evidence>
<dbReference type="GeneID" id="36382742"/>
<feature type="compositionally biased region" description="Basic residues" evidence="1">
    <location>
        <begin position="157"/>
        <end position="176"/>
    </location>
</feature>
<organism evidence="3">
    <name type="scientific">Strongyloides ratti</name>
    <name type="common">Parasitic roundworm</name>
    <dbReference type="NCBI Taxonomy" id="34506"/>
    <lineage>
        <taxon>Eukaryota</taxon>
        <taxon>Metazoa</taxon>
        <taxon>Ecdysozoa</taxon>
        <taxon>Nematoda</taxon>
        <taxon>Chromadorea</taxon>
        <taxon>Rhabditida</taxon>
        <taxon>Tylenchina</taxon>
        <taxon>Panagrolaimomorpha</taxon>
        <taxon>Strongyloidoidea</taxon>
        <taxon>Strongyloididae</taxon>
        <taxon>Strongyloides</taxon>
    </lineage>
</organism>
<reference evidence="5" key="2">
    <citation type="submission" date="2020-12" db="UniProtKB">
        <authorList>
            <consortium name="WormBaseParasite"/>
        </authorList>
    </citation>
    <scope>IDENTIFICATION</scope>
</reference>
<dbReference type="WBParaSite" id="SRAE_2000499910.1">
    <property type="protein sequence ID" value="SRAE_2000499910.1"/>
    <property type="gene ID" value="WBGene00265249"/>
</dbReference>
<feature type="region of interest" description="Disordered" evidence="1">
    <location>
        <begin position="154"/>
        <end position="176"/>
    </location>
</feature>
<dbReference type="EMBL" id="LN609529">
    <property type="protein sequence ID" value="CEG06147.1"/>
    <property type="molecule type" value="Genomic_DNA"/>
</dbReference>
<dbReference type="CTD" id="36382742"/>
<evidence type="ECO:0000313" key="4">
    <source>
        <dbReference type="Proteomes" id="UP000035682"/>
    </source>
</evidence>
<feature type="transmembrane region" description="Helical" evidence="2">
    <location>
        <begin position="6"/>
        <end position="24"/>
    </location>
</feature>
<keyword evidence="4" id="KW-1185">Reference proteome</keyword>
<evidence type="ECO:0000256" key="2">
    <source>
        <dbReference type="SAM" id="Phobius"/>
    </source>
</evidence>
<keyword evidence="2" id="KW-0812">Transmembrane</keyword>
<proteinExistence type="predicted"/>
<dbReference type="AlphaFoldDB" id="A0A090MFT3"/>
<dbReference type="WormBase" id="SRAE_2000499910">
    <property type="protein sequence ID" value="SRP08146"/>
    <property type="gene ID" value="WBGene00265249"/>
</dbReference>
<evidence type="ECO:0000313" key="3">
    <source>
        <dbReference type="EMBL" id="CEG06147.1"/>
    </source>
</evidence>
<keyword evidence="2" id="KW-0472">Membrane</keyword>